<evidence type="ECO:0000313" key="2">
    <source>
        <dbReference type="EMBL" id="GAA4017306.1"/>
    </source>
</evidence>
<dbReference type="InterPro" id="IPR027843">
    <property type="entry name" value="DUF4440"/>
</dbReference>
<dbReference type="InterPro" id="IPR032710">
    <property type="entry name" value="NTF2-like_dom_sf"/>
</dbReference>
<gene>
    <name evidence="2" type="ORF">GCM10022408_33570</name>
</gene>
<dbReference type="RefSeq" id="WP_345074600.1">
    <property type="nucleotide sequence ID" value="NZ_BAABDJ010000038.1"/>
</dbReference>
<accession>A0ABP7SWC1</accession>
<dbReference type="Pfam" id="PF14534">
    <property type="entry name" value="DUF4440"/>
    <property type="match status" value="1"/>
</dbReference>
<evidence type="ECO:0000259" key="1">
    <source>
        <dbReference type="Pfam" id="PF14534"/>
    </source>
</evidence>
<evidence type="ECO:0000313" key="3">
    <source>
        <dbReference type="Proteomes" id="UP001500567"/>
    </source>
</evidence>
<protein>
    <recommendedName>
        <fullName evidence="1">DUF4440 domain-containing protein</fullName>
    </recommendedName>
</protein>
<dbReference type="SUPFAM" id="SSF54427">
    <property type="entry name" value="NTF2-like"/>
    <property type="match status" value="1"/>
</dbReference>
<dbReference type="EMBL" id="BAABDJ010000038">
    <property type="protein sequence ID" value="GAA4017306.1"/>
    <property type="molecule type" value="Genomic_DNA"/>
</dbReference>
<dbReference type="Gene3D" id="3.10.450.50">
    <property type="match status" value="1"/>
</dbReference>
<keyword evidence="3" id="KW-1185">Reference proteome</keyword>
<comment type="caution">
    <text evidence="2">The sequence shown here is derived from an EMBL/GenBank/DDBJ whole genome shotgun (WGS) entry which is preliminary data.</text>
</comment>
<reference evidence="3" key="1">
    <citation type="journal article" date="2019" name="Int. J. Syst. Evol. Microbiol.">
        <title>The Global Catalogue of Microorganisms (GCM) 10K type strain sequencing project: providing services to taxonomists for standard genome sequencing and annotation.</title>
        <authorList>
            <consortium name="The Broad Institute Genomics Platform"/>
            <consortium name="The Broad Institute Genome Sequencing Center for Infectious Disease"/>
            <person name="Wu L."/>
            <person name="Ma J."/>
        </authorList>
    </citation>
    <scope>NUCLEOTIDE SEQUENCE [LARGE SCALE GENOMIC DNA]</scope>
    <source>
        <strain evidence="3">JCM 17224</strain>
    </source>
</reference>
<proteinExistence type="predicted"/>
<dbReference type="Proteomes" id="UP001500567">
    <property type="component" value="Unassembled WGS sequence"/>
</dbReference>
<feature type="domain" description="DUF4440" evidence="1">
    <location>
        <begin position="33"/>
        <end position="142"/>
    </location>
</feature>
<name>A0ABP7SWC1_9BACT</name>
<sequence>MKTYKLGFALFLVCLIGCNGKKVNTESEGQKVMQLSRDWSKLAATDSLEKNLSYWADDAVYMFPGQPSLVGKQAIRQMVEKSMNIPGFRVSWEPISVSVSESGDMAYLLEKSQITVNDSLGKPKTEYNKAISIWKKVNGDWKNVVQMWNSNPTDK</sequence>
<organism evidence="2 3">
    <name type="scientific">Hymenobacter fastidiosus</name>
    <dbReference type="NCBI Taxonomy" id="486264"/>
    <lineage>
        <taxon>Bacteria</taxon>
        <taxon>Pseudomonadati</taxon>
        <taxon>Bacteroidota</taxon>
        <taxon>Cytophagia</taxon>
        <taxon>Cytophagales</taxon>
        <taxon>Hymenobacteraceae</taxon>
        <taxon>Hymenobacter</taxon>
    </lineage>
</organism>